<feature type="transmembrane region" description="Helical" evidence="1">
    <location>
        <begin position="349"/>
        <end position="368"/>
    </location>
</feature>
<dbReference type="PANTHER" id="PTHR37810">
    <property type="entry name" value="IMMUNITY PROTEIN SDPI"/>
    <property type="match status" value="1"/>
</dbReference>
<dbReference type="Proteomes" id="UP000198694">
    <property type="component" value="Unassembled WGS sequence"/>
</dbReference>
<feature type="transmembrane region" description="Helical" evidence="1">
    <location>
        <begin position="192"/>
        <end position="212"/>
    </location>
</feature>
<dbReference type="RefSeq" id="WP_093214815.1">
    <property type="nucleotide sequence ID" value="NZ_FNFL01000004.1"/>
</dbReference>
<feature type="transmembrane region" description="Helical" evidence="1">
    <location>
        <begin position="6"/>
        <end position="27"/>
    </location>
</feature>
<feature type="domain" description="DUF1648" evidence="2">
    <location>
        <begin position="150"/>
        <end position="199"/>
    </location>
</feature>
<gene>
    <name evidence="4" type="ORF">SAMN05216243_2548</name>
</gene>
<feature type="transmembrane region" description="Helical" evidence="1">
    <location>
        <begin position="143"/>
        <end position="163"/>
    </location>
</feature>
<evidence type="ECO:0000259" key="3">
    <source>
        <dbReference type="Pfam" id="PF19124"/>
    </source>
</evidence>
<evidence type="ECO:0000313" key="4">
    <source>
        <dbReference type="EMBL" id="SDK27249.1"/>
    </source>
</evidence>
<evidence type="ECO:0000313" key="5">
    <source>
        <dbReference type="Proteomes" id="UP000198694"/>
    </source>
</evidence>
<reference evidence="4 5" key="1">
    <citation type="submission" date="2016-10" db="EMBL/GenBank/DDBJ databases">
        <authorList>
            <person name="de Groot N.N."/>
        </authorList>
    </citation>
    <scope>NUCLEOTIDE SEQUENCE [LARGE SCALE GENOMIC DNA]</scope>
    <source>
        <strain evidence="4 5">CGMCC 1.6502</strain>
    </source>
</reference>
<dbReference type="GO" id="GO:0009636">
    <property type="term" value="P:response to toxic substance"/>
    <property type="evidence" value="ECO:0007669"/>
    <property type="project" value="TreeGrafter"/>
</dbReference>
<accession>A0A1G9AIS1</accession>
<dbReference type="PIRSF" id="PIRSF032908">
    <property type="entry name" value="UCP032908"/>
    <property type="match status" value="1"/>
</dbReference>
<feature type="transmembrane region" description="Helical" evidence="1">
    <location>
        <begin position="268"/>
        <end position="289"/>
    </location>
</feature>
<dbReference type="InterPro" id="IPR012867">
    <property type="entry name" value="DUF1648"/>
</dbReference>
<dbReference type="InterPro" id="IPR014574">
    <property type="entry name" value="UCP032908"/>
</dbReference>
<evidence type="ECO:0000256" key="1">
    <source>
        <dbReference type="SAM" id="Phobius"/>
    </source>
</evidence>
<sequence length="370" mass="42502">MNTSMTMIIFIIIMVPIFIISMFTPFITRKTESFGVYIPEDIYQDPLLKEMRKQYVSITGALSLMVIAGFFLLVPWLGGSTERVSLSFSVSIVFYMTTAFIVYFVFHKKMKKLKAQKGWTEQRQQQVTVDLQFREKKLIFSNLWFIVSFIISFATLITTFVFYENIPNRIPMQYNFNGEVTNWSDKSYRSVMIMPVMQIYLTLLFLFINTMIANAKQQTSSANPAKSIEQNVQFRRRWSAFIILTGTALTLMFSFIQISFIFPVNSQLLTIIPLIFSGGVIVGAIILSFNTGQGGSRINTGIDSKGEVIDRDDDRYWKLGQIYYNKKDPALFLEKRFGIGWTINFARPLAWTVLVLIVLLAIAIPMLLGE</sequence>
<keyword evidence="1" id="KW-1133">Transmembrane helix</keyword>
<feature type="transmembrane region" description="Helical" evidence="1">
    <location>
        <begin position="55"/>
        <end position="78"/>
    </location>
</feature>
<protein>
    <submittedName>
        <fullName evidence="4">Uncharacterized membrane protein</fullName>
    </submittedName>
</protein>
<dbReference type="InterPro" id="IPR043831">
    <property type="entry name" value="DUF5808"/>
</dbReference>
<evidence type="ECO:0000259" key="2">
    <source>
        <dbReference type="Pfam" id="PF07853"/>
    </source>
</evidence>
<organism evidence="4 5">
    <name type="scientific">Sediminibacillus albus</name>
    <dbReference type="NCBI Taxonomy" id="407036"/>
    <lineage>
        <taxon>Bacteria</taxon>
        <taxon>Bacillati</taxon>
        <taxon>Bacillota</taxon>
        <taxon>Bacilli</taxon>
        <taxon>Bacillales</taxon>
        <taxon>Bacillaceae</taxon>
        <taxon>Sediminibacillus</taxon>
    </lineage>
</organism>
<dbReference type="OrthoDB" id="157646at2"/>
<feature type="transmembrane region" description="Helical" evidence="1">
    <location>
        <begin position="240"/>
        <end position="262"/>
    </location>
</feature>
<dbReference type="EMBL" id="FNFL01000004">
    <property type="protein sequence ID" value="SDK27249.1"/>
    <property type="molecule type" value="Genomic_DNA"/>
</dbReference>
<dbReference type="PANTHER" id="PTHR37810:SF9">
    <property type="entry name" value="MEMBRANE PROTEIN"/>
    <property type="match status" value="1"/>
</dbReference>
<keyword evidence="5" id="KW-1185">Reference proteome</keyword>
<feature type="transmembrane region" description="Helical" evidence="1">
    <location>
        <begin position="84"/>
        <end position="106"/>
    </location>
</feature>
<dbReference type="Pfam" id="PF07853">
    <property type="entry name" value="DUF1648"/>
    <property type="match status" value="1"/>
</dbReference>
<dbReference type="AlphaFoldDB" id="A0A1G9AIS1"/>
<proteinExistence type="predicted"/>
<keyword evidence="1" id="KW-0472">Membrane</keyword>
<name>A0A1G9AIS1_9BACI</name>
<feature type="domain" description="DUF5808" evidence="3">
    <location>
        <begin position="326"/>
        <end position="351"/>
    </location>
</feature>
<keyword evidence="1" id="KW-0812">Transmembrane</keyword>
<dbReference type="Pfam" id="PF19124">
    <property type="entry name" value="DUF5808"/>
    <property type="match status" value="1"/>
</dbReference>